<name>A0ABQ3ECB2_9ACTN</name>
<gene>
    <name evidence="2" type="ORF">GCM10010346_62270</name>
</gene>
<proteinExistence type="predicted"/>
<feature type="region of interest" description="Disordered" evidence="1">
    <location>
        <begin position="32"/>
        <end position="65"/>
    </location>
</feature>
<comment type="caution">
    <text evidence="2">The sequence shown here is derived from an EMBL/GenBank/DDBJ whole genome shotgun (WGS) entry which is preliminary data.</text>
</comment>
<evidence type="ECO:0000313" key="2">
    <source>
        <dbReference type="EMBL" id="GHB30423.1"/>
    </source>
</evidence>
<protein>
    <submittedName>
        <fullName evidence="2">Uncharacterized protein</fullName>
    </submittedName>
</protein>
<dbReference type="EMBL" id="BMVO01000037">
    <property type="protein sequence ID" value="GHB30423.1"/>
    <property type="molecule type" value="Genomic_DNA"/>
</dbReference>
<dbReference type="Proteomes" id="UP000599437">
    <property type="component" value="Unassembled WGS sequence"/>
</dbReference>
<keyword evidence="3" id="KW-1185">Reference proteome</keyword>
<accession>A0ABQ3ECB2</accession>
<evidence type="ECO:0000313" key="3">
    <source>
        <dbReference type="Proteomes" id="UP000599437"/>
    </source>
</evidence>
<sequence>MVQAACRGRWIVNGPCPADPGAIVGVISDQKTVRDVPPGPPDTVATTGSHPGPVADPARESLAFS</sequence>
<organism evidence="2 3">
    <name type="scientific">Streptomyces chryseus</name>
    <dbReference type="NCBI Taxonomy" id="68186"/>
    <lineage>
        <taxon>Bacteria</taxon>
        <taxon>Bacillati</taxon>
        <taxon>Actinomycetota</taxon>
        <taxon>Actinomycetes</taxon>
        <taxon>Kitasatosporales</taxon>
        <taxon>Streptomycetaceae</taxon>
        <taxon>Streptomyces</taxon>
    </lineage>
</organism>
<reference evidence="3" key="1">
    <citation type="journal article" date="2019" name="Int. J. Syst. Evol. Microbiol.">
        <title>The Global Catalogue of Microorganisms (GCM) 10K type strain sequencing project: providing services to taxonomists for standard genome sequencing and annotation.</title>
        <authorList>
            <consortium name="The Broad Institute Genomics Platform"/>
            <consortium name="The Broad Institute Genome Sequencing Center for Infectious Disease"/>
            <person name="Wu L."/>
            <person name="Ma J."/>
        </authorList>
    </citation>
    <scope>NUCLEOTIDE SEQUENCE [LARGE SCALE GENOMIC DNA]</scope>
    <source>
        <strain evidence="3">JCM 4737</strain>
    </source>
</reference>
<evidence type="ECO:0000256" key="1">
    <source>
        <dbReference type="SAM" id="MobiDB-lite"/>
    </source>
</evidence>